<evidence type="ECO:0000256" key="2">
    <source>
        <dbReference type="ARBA" id="ARBA00023004"/>
    </source>
</evidence>
<evidence type="ECO:0000256" key="1">
    <source>
        <dbReference type="ARBA" id="ARBA00022723"/>
    </source>
</evidence>
<keyword evidence="2" id="KW-0408">Iron</keyword>
<gene>
    <name evidence="5" type="ORF">CO015_01225</name>
</gene>
<dbReference type="SMART" id="SM00729">
    <property type="entry name" value="Elp3"/>
    <property type="match status" value="1"/>
</dbReference>
<dbReference type="PANTHER" id="PTHR43432">
    <property type="entry name" value="SLR0285 PROTEIN"/>
    <property type="match status" value="1"/>
</dbReference>
<dbReference type="SUPFAM" id="SSF102114">
    <property type="entry name" value="Radical SAM enzymes"/>
    <property type="match status" value="1"/>
</dbReference>
<dbReference type="GO" id="GO:0046872">
    <property type="term" value="F:metal ion binding"/>
    <property type="evidence" value="ECO:0007669"/>
    <property type="project" value="UniProtKB-KW"/>
</dbReference>
<name>A0A2M8G8A5_UNCKA</name>
<dbReference type="PANTHER" id="PTHR43432:SF5">
    <property type="entry name" value="ELP3_MIAA_NIFB-LIKE RADICAL SAM CORE DOMAIN-CONTAINING PROTEIN"/>
    <property type="match status" value="1"/>
</dbReference>
<dbReference type="Gene3D" id="3.80.30.30">
    <property type="match status" value="1"/>
</dbReference>
<feature type="domain" description="Elp3/MiaA/NifB-like radical SAM core" evidence="4">
    <location>
        <begin position="23"/>
        <end position="253"/>
    </location>
</feature>
<evidence type="ECO:0000313" key="5">
    <source>
        <dbReference type="EMBL" id="PJC69203.1"/>
    </source>
</evidence>
<dbReference type="Proteomes" id="UP000229438">
    <property type="component" value="Unassembled WGS sequence"/>
</dbReference>
<evidence type="ECO:0000256" key="3">
    <source>
        <dbReference type="ARBA" id="ARBA00023014"/>
    </source>
</evidence>
<sequence length="400" mass="45630">MIYTETSVKNYLRKNCQHIDSWFCDSYQASPYKGCAHNCAYCDGRSESYYYDDRFGKEIEIKANAAELFPKEIKTLKEPGYIFVGSGITDPYQPIEAKYRLIRQTLQTILKTDLGFPLPVHILTKGKLVEDDLPLIAKIAQKSGAILSFSIASDDEKTREWMEPGAALLADRYRILSKAKKMGIATGIMLIPTIPFISDSERSIESIVKKGKEAKVDFILFGGLTLKPGKQKTYYLNELKKHRPDAVEPTENLYADCDFWGNAKGSYYTQINNLFTRLIQKSKIPFRIPHALLKNKLPLYVQAALLLSHLADYLGVLGKPRYNLHKVGAQIQLWAYNLKKGQMQKKDFDYRNIEAEFRQKVLSGEIKNLDVSAFAVGLLQELVETGTVNLYQKLTNYRYQ</sequence>
<comment type="caution">
    <text evidence="5">The sequence shown here is derived from an EMBL/GenBank/DDBJ whole genome shotgun (WGS) entry which is preliminary data.</text>
</comment>
<dbReference type="InterPro" id="IPR007197">
    <property type="entry name" value="rSAM"/>
</dbReference>
<dbReference type="InterPro" id="IPR040086">
    <property type="entry name" value="MJ0683-like"/>
</dbReference>
<protein>
    <recommendedName>
        <fullName evidence="4">Elp3/MiaA/NifB-like radical SAM core domain-containing protein</fullName>
    </recommendedName>
</protein>
<dbReference type="Pfam" id="PF04055">
    <property type="entry name" value="Radical_SAM"/>
    <property type="match status" value="1"/>
</dbReference>
<dbReference type="EMBL" id="PFQS01000023">
    <property type="protein sequence ID" value="PJC69203.1"/>
    <property type="molecule type" value="Genomic_DNA"/>
</dbReference>
<accession>A0A2M8G8A5</accession>
<organism evidence="5 6">
    <name type="scientific">candidate division WWE3 bacterium CG_4_8_14_3_um_filter_42_11</name>
    <dbReference type="NCBI Taxonomy" id="1975076"/>
    <lineage>
        <taxon>Bacteria</taxon>
        <taxon>Katanobacteria</taxon>
    </lineage>
</organism>
<dbReference type="InterPro" id="IPR058240">
    <property type="entry name" value="rSAM_sf"/>
</dbReference>
<proteinExistence type="predicted"/>
<dbReference type="SFLD" id="SFLDG01084">
    <property type="entry name" value="Uncharacterised_Radical_SAM_Su"/>
    <property type="match status" value="1"/>
</dbReference>
<dbReference type="GO" id="GO:0003824">
    <property type="term" value="F:catalytic activity"/>
    <property type="evidence" value="ECO:0007669"/>
    <property type="project" value="InterPro"/>
</dbReference>
<evidence type="ECO:0000313" key="6">
    <source>
        <dbReference type="Proteomes" id="UP000229438"/>
    </source>
</evidence>
<keyword evidence="1" id="KW-0479">Metal-binding</keyword>
<dbReference type="InterPro" id="IPR006638">
    <property type="entry name" value="Elp3/MiaA/NifB-like_rSAM"/>
</dbReference>
<reference evidence="6" key="1">
    <citation type="submission" date="2017-09" db="EMBL/GenBank/DDBJ databases">
        <title>Depth-based differentiation of microbial function through sediment-hosted aquifers and enrichment of novel symbionts in the deep terrestrial subsurface.</title>
        <authorList>
            <person name="Probst A.J."/>
            <person name="Ladd B."/>
            <person name="Jarett J.K."/>
            <person name="Geller-Mcgrath D.E."/>
            <person name="Sieber C.M.K."/>
            <person name="Emerson J.B."/>
            <person name="Anantharaman K."/>
            <person name="Thomas B.C."/>
            <person name="Malmstrom R."/>
            <person name="Stieglmeier M."/>
            <person name="Klingl A."/>
            <person name="Woyke T."/>
            <person name="Ryan C.M."/>
            <person name="Banfield J.F."/>
        </authorList>
    </citation>
    <scope>NUCLEOTIDE SEQUENCE [LARGE SCALE GENOMIC DNA]</scope>
</reference>
<keyword evidence="3" id="KW-0411">Iron-sulfur</keyword>
<dbReference type="AlphaFoldDB" id="A0A2M8G8A5"/>
<dbReference type="SFLD" id="SFLDS00029">
    <property type="entry name" value="Radical_SAM"/>
    <property type="match status" value="1"/>
</dbReference>
<evidence type="ECO:0000259" key="4">
    <source>
        <dbReference type="SMART" id="SM00729"/>
    </source>
</evidence>
<dbReference type="GO" id="GO:0051536">
    <property type="term" value="F:iron-sulfur cluster binding"/>
    <property type="evidence" value="ECO:0007669"/>
    <property type="project" value="UniProtKB-KW"/>
</dbReference>
<dbReference type="CDD" id="cd01335">
    <property type="entry name" value="Radical_SAM"/>
    <property type="match status" value="1"/>
</dbReference>